<dbReference type="Proteomes" id="UP001345963">
    <property type="component" value="Unassembled WGS sequence"/>
</dbReference>
<protein>
    <submittedName>
        <fullName evidence="1">Uncharacterized protein</fullName>
    </submittedName>
</protein>
<sequence length="84" mass="9794">MKKHEEPHRLQISLGVEKAELLLIPLQLLLLHWFAQVIYKDGTDHEHRGSILILPARWWCESPKLWGKDVFSPHSTELTQGSFL</sequence>
<reference evidence="1 2" key="1">
    <citation type="submission" date="2021-07" db="EMBL/GenBank/DDBJ databases">
        <authorList>
            <person name="Palmer J.M."/>
        </authorList>
    </citation>
    <scope>NUCLEOTIDE SEQUENCE [LARGE SCALE GENOMIC DNA]</scope>
    <source>
        <strain evidence="1 2">AT_MEX2019</strain>
        <tissue evidence="1">Muscle</tissue>
    </source>
</reference>
<accession>A0ABU7CI96</accession>
<evidence type="ECO:0000313" key="1">
    <source>
        <dbReference type="EMBL" id="MED6262692.1"/>
    </source>
</evidence>
<feature type="non-terminal residue" evidence="1">
    <location>
        <position position="84"/>
    </location>
</feature>
<name>A0ABU7CI96_9TELE</name>
<organism evidence="1 2">
    <name type="scientific">Ataeniobius toweri</name>
    <dbReference type="NCBI Taxonomy" id="208326"/>
    <lineage>
        <taxon>Eukaryota</taxon>
        <taxon>Metazoa</taxon>
        <taxon>Chordata</taxon>
        <taxon>Craniata</taxon>
        <taxon>Vertebrata</taxon>
        <taxon>Euteleostomi</taxon>
        <taxon>Actinopterygii</taxon>
        <taxon>Neopterygii</taxon>
        <taxon>Teleostei</taxon>
        <taxon>Neoteleostei</taxon>
        <taxon>Acanthomorphata</taxon>
        <taxon>Ovalentaria</taxon>
        <taxon>Atherinomorphae</taxon>
        <taxon>Cyprinodontiformes</taxon>
        <taxon>Goodeidae</taxon>
        <taxon>Ataeniobius</taxon>
    </lineage>
</organism>
<gene>
    <name evidence="1" type="ORF">ATANTOWER_024129</name>
</gene>
<proteinExistence type="predicted"/>
<comment type="caution">
    <text evidence="1">The sequence shown here is derived from an EMBL/GenBank/DDBJ whole genome shotgun (WGS) entry which is preliminary data.</text>
</comment>
<evidence type="ECO:0000313" key="2">
    <source>
        <dbReference type="Proteomes" id="UP001345963"/>
    </source>
</evidence>
<dbReference type="EMBL" id="JAHUTI010093952">
    <property type="protein sequence ID" value="MED6262692.1"/>
    <property type="molecule type" value="Genomic_DNA"/>
</dbReference>
<keyword evidence="2" id="KW-1185">Reference proteome</keyword>